<proteinExistence type="predicted"/>
<dbReference type="Proteomes" id="UP001597252">
    <property type="component" value="Unassembled WGS sequence"/>
</dbReference>
<accession>A0ABW4E6J3</accession>
<evidence type="ECO:0000313" key="2">
    <source>
        <dbReference type="EMBL" id="MFD1485510.1"/>
    </source>
</evidence>
<dbReference type="EMBL" id="JBHTON010000030">
    <property type="protein sequence ID" value="MFD1485510.1"/>
    <property type="molecule type" value="Genomic_DNA"/>
</dbReference>
<dbReference type="RefSeq" id="WP_125754324.1">
    <property type="nucleotide sequence ID" value="NZ_JBHTON010000030.1"/>
</dbReference>
<name>A0ABW4E6J3_9LACO</name>
<gene>
    <name evidence="2" type="ORF">ACFQ5J_09745</name>
</gene>
<evidence type="ECO:0000256" key="1">
    <source>
        <dbReference type="SAM" id="SignalP"/>
    </source>
</evidence>
<keyword evidence="3" id="KW-1185">Reference proteome</keyword>
<feature type="chain" id="PRO_5047344418" description="Lipoprotein" evidence="1">
    <location>
        <begin position="23"/>
        <end position="175"/>
    </location>
</feature>
<reference evidence="3" key="1">
    <citation type="journal article" date="2019" name="Int. J. Syst. Evol. Microbiol.">
        <title>The Global Catalogue of Microorganisms (GCM) 10K type strain sequencing project: providing services to taxonomists for standard genome sequencing and annotation.</title>
        <authorList>
            <consortium name="The Broad Institute Genomics Platform"/>
            <consortium name="The Broad Institute Genome Sequencing Center for Infectious Disease"/>
            <person name="Wu L."/>
            <person name="Ma J."/>
        </authorList>
    </citation>
    <scope>NUCLEOTIDE SEQUENCE [LARGE SCALE GENOMIC DNA]</scope>
    <source>
        <strain evidence="3">CCM 8903</strain>
    </source>
</reference>
<evidence type="ECO:0000313" key="3">
    <source>
        <dbReference type="Proteomes" id="UP001597252"/>
    </source>
</evidence>
<protein>
    <recommendedName>
        <fullName evidence="4">Lipoprotein</fullName>
    </recommendedName>
</protein>
<dbReference type="PROSITE" id="PS51257">
    <property type="entry name" value="PROKAR_LIPOPROTEIN"/>
    <property type="match status" value="1"/>
</dbReference>
<comment type="caution">
    <text evidence="2">The sequence shown here is derived from an EMBL/GenBank/DDBJ whole genome shotgun (WGS) entry which is preliminary data.</text>
</comment>
<keyword evidence="1" id="KW-0732">Signal</keyword>
<organism evidence="2 3">
    <name type="scientific">Lacticaseibacillus baoqingensis</name>
    <dbReference type="NCBI Taxonomy" id="2486013"/>
    <lineage>
        <taxon>Bacteria</taxon>
        <taxon>Bacillati</taxon>
        <taxon>Bacillota</taxon>
        <taxon>Bacilli</taxon>
        <taxon>Lactobacillales</taxon>
        <taxon>Lactobacillaceae</taxon>
        <taxon>Lacticaseibacillus</taxon>
    </lineage>
</organism>
<sequence>MKTRIWVLPIVGLALFMAGCHNNDAKPAKQTSSPKTVVTSKQYTTAQLQKRYTTVVDIVVKPLTMASYSQPNSAVKKAAQDGVAEVEKVRLQLVANNSQPAQTKALIAQAQAAETMLKAMVSGTDQAAYNADAKTFMSQTNAIAKTYYNGVIPKSLGTYSQRMAAKQALSSSSQQ</sequence>
<evidence type="ECO:0008006" key="4">
    <source>
        <dbReference type="Google" id="ProtNLM"/>
    </source>
</evidence>
<feature type="signal peptide" evidence="1">
    <location>
        <begin position="1"/>
        <end position="22"/>
    </location>
</feature>